<sequence length="515" mass="53807">MSSPAVLSRRDFTVGGLLLAAGLAAAACGGPPGSPAADRTLRIGQYWPPTSLDPAKAGGESQFFLQPAYDPLIYRAADGSYQPRLATAWRYLGTGNTAFEITLRDGVTFSDGTPLTAEGLKASIEHFRRSAGQAAAFLAPIATMTVPGPLVLRLALHQPHPLLPSLFTQDFLAGDVISPAGAASPAGLATGTAGAGPYVLLPGETVANDHYTYGPNPKYWNPAGRFYDKITVKVLPNENTALAALKTGQVDVVAGSYAIAGGARAAGFAIASSPAIVMGLQLNDRAGTLCPPLADVRVRQALNFAVDRAKITTALLGEYGIPVDQPSAPGEDGFLEQPFYGHDPGKARQLLAAAGHAGGFALPVVIPSTPAFPGDLAQAIASDLQQVGVTLRITAKDPASANTELTRFPASSMGWGVLPAYFMGRGLWLKDAIGMNPFRSSDPELESLDRRAAAADDAARPALDRQIIRRVVELGWFLPVCLSPGLLFYRDTVGVDPVPGQPFPSVASWHPAARA</sequence>
<dbReference type="EMBL" id="FNSO01000004">
    <property type="protein sequence ID" value="SEC73080.1"/>
    <property type="molecule type" value="Genomic_DNA"/>
</dbReference>
<feature type="signal peptide" evidence="5">
    <location>
        <begin position="1"/>
        <end position="26"/>
    </location>
</feature>
<reference evidence="8" key="1">
    <citation type="submission" date="2016-10" db="EMBL/GenBank/DDBJ databases">
        <authorList>
            <person name="Varghese N."/>
            <person name="Submissions S."/>
        </authorList>
    </citation>
    <scope>NUCLEOTIDE SEQUENCE [LARGE SCALE GENOMIC DNA]</scope>
    <source>
        <strain evidence="8">DSM 44544</strain>
    </source>
</reference>
<dbReference type="AlphaFoldDB" id="A0A1H4UX01"/>
<dbReference type="GO" id="GO:1904680">
    <property type="term" value="F:peptide transmembrane transporter activity"/>
    <property type="evidence" value="ECO:0007669"/>
    <property type="project" value="TreeGrafter"/>
</dbReference>
<dbReference type="InterPro" id="IPR006311">
    <property type="entry name" value="TAT_signal"/>
</dbReference>
<dbReference type="PROSITE" id="PS51318">
    <property type="entry name" value="TAT"/>
    <property type="match status" value="1"/>
</dbReference>
<evidence type="ECO:0000256" key="1">
    <source>
        <dbReference type="ARBA" id="ARBA00004196"/>
    </source>
</evidence>
<keyword evidence="4 5" id="KW-0732">Signal</keyword>
<dbReference type="GO" id="GO:0030313">
    <property type="term" value="C:cell envelope"/>
    <property type="evidence" value="ECO:0007669"/>
    <property type="project" value="UniProtKB-SubCell"/>
</dbReference>
<evidence type="ECO:0000256" key="2">
    <source>
        <dbReference type="ARBA" id="ARBA00005695"/>
    </source>
</evidence>
<protein>
    <submittedName>
        <fullName evidence="7">Peptide/nickel transport system substrate-binding protein</fullName>
    </submittedName>
</protein>
<dbReference type="PANTHER" id="PTHR30290:SF10">
    <property type="entry name" value="PERIPLASMIC OLIGOPEPTIDE-BINDING PROTEIN-RELATED"/>
    <property type="match status" value="1"/>
</dbReference>
<feature type="domain" description="Solute-binding protein family 5" evidence="6">
    <location>
        <begin position="81"/>
        <end position="416"/>
    </location>
</feature>
<dbReference type="Gene3D" id="3.10.105.10">
    <property type="entry name" value="Dipeptide-binding Protein, Domain 3"/>
    <property type="match status" value="1"/>
</dbReference>
<dbReference type="STRING" id="208445.SAMN04489727_4862"/>
<dbReference type="SUPFAM" id="SSF53850">
    <property type="entry name" value="Periplasmic binding protein-like II"/>
    <property type="match status" value="1"/>
</dbReference>
<organism evidence="7 8">
    <name type="scientific">Amycolatopsis tolypomycina</name>
    <dbReference type="NCBI Taxonomy" id="208445"/>
    <lineage>
        <taxon>Bacteria</taxon>
        <taxon>Bacillati</taxon>
        <taxon>Actinomycetota</taxon>
        <taxon>Actinomycetes</taxon>
        <taxon>Pseudonocardiales</taxon>
        <taxon>Pseudonocardiaceae</taxon>
        <taxon>Amycolatopsis</taxon>
    </lineage>
</organism>
<evidence type="ECO:0000256" key="3">
    <source>
        <dbReference type="ARBA" id="ARBA00022448"/>
    </source>
</evidence>
<dbReference type="Gene3D" id="3.40.190.10">
    <property type="entry name" value="Periplasmic binding protein-like II"/>
    <property type="match status" value="1"/>
</dbReference>
<dbReference type="InterPro" id="IPR000914">
    <property type="entry name" value="SBP_5_dom"/>
</dbReference>
<dbReference type="RefSeq" id="WP_091311175.1">
    <property type="nucleotide sequence ID" value="NZ_FNSO01000004.1"/>
</dbReference>
<evidence type="ECO:0000256" key="4">
    <source>
        <dbReference type="ARBA" id="ARBA00022729"/>
    </source>
</evidence>
<dbReference type="Pfam" id="PF00496">
    <property type="entry name" value="SBP_bac_5"/>
    <property type="match status" value="1"/>
</dbReference>
<proteinExistence type="inferred from homology"/>
<comment type="subcellular location">
    <subcellularLocation>
        <location evidence="1">Cell envelope</location>
    </subcellularLocation>
</comment>
<keyword evidence="3" id="KW-0813">Transport</keyword>
<comment type="similarity">
    <text evidence="2">Belongs to the bacterial solute-binding protein 5 family.</text>
</comment>
<accession>A0A1H4UX01</accession>
<name>A0A1H4UX01_9PSEU</name>
<evidence type="ECO:0000313" key="8">
    <source>
        <dbReference type="Proteomes" id="UP000199622"/>
    </source>
</evidence>
<keyword evidence="8" id="KW-1185">Reference proteome</keyword>
<dbReference type="GO" id="GO:0043190">
    <property type="term" value="C:ATP-binding cassette (ABC) transporter complex"/>
    <property type="evidence" value="ECO:0007669"/>
    <property type="project" value="InterPro"/>
</dbReference>
<dbReference type="GO" id="GO:0015833">
    <property type="term" value="P:peptide transport"/>
    <property type="evidence" value="ECO:0007669"/>
    <property type="project" value="TreeGrafter"/>
</dbReference>
<dbReference type="InterPro" id="IPR030678">
    <property type="entry name" value="Peptide/Ni-bd"/>
</dbReference>
<gene>
    <name evidence="7" type="ORF">SAMN04489727_4862</name>
</gene>
<evidence type="ECO:0000313" key="7">
    <source>
        <dbReference type="EMBL" id="SEC73080.1"/>
    </source>
</evidence>
<evidence type="ECO:0000256" key="5">
    <source>
        <dbReference type="SAM" id="SignalP"/>
    </source>
</evidence>
<evidence type="ECO:0000259" key="6">
    <source>
        <dbReference type="Pfam" id="PF00496"/>
    </source>
</evidence>
<dbReference type="GO" id="GO:0042597">
    <property type="term" value="C:periplasmic space"/>
    <property type="evidence" value="ECO:0007669"/>
    <property type="project" value="UniProtKB-ARBA"/>
</dbReference>
<dbReference type="InterPro" id="IPR039424">
    <property type="entry name" value="SBP_5"/>
</dbReference>
<feature type="chain" id="PRO_5038642306" evidence="5">
    <location>
        <begin position="27"/>
        <end position="515"/>
    </location>
</feature>
<dbReference type="OrthoDB" id="9803988at2"/>
<dbReference type="PANTHER" id="PTHR30290">
    <property type="entry name" value="PERIPLASMIC BINDING COMPONENT OF ABC TRANSPORTER"/>
    <property type="match status" value="1"/>
</dbReference>
<dbReference type="PIRSF" id="PIRSF002741">
    <property type="entry name" value="MppA"/>
    <property type="match status" value="1"/>
</dbReference>
<dbReference type="Proteomes" id="UP000199622">
    <property type="component" value="Unassembled WGS sequence"/>
</dbReference>